<evidence type="ECO:0000256" key="1">
    <source>
        <dbReference type="SAM" id="Phobius"/>
    </source>
</evidence>
<organism evidence="2 3">
    <name type="scientific">endosymbiont of Ridgeia piscesae</name>
    <dbReference type="NCBI Taxonomy" id="54398"/>
    <lineage>
        <taxon>Bacteria</taxon>
        <taxon>Pseudomonadati</taxon>
        <taxon>Pseudomonadota</taxon>
        <taxon>Gammaproteobacteria</taxon>
        <taxon>sulfur-oxidizing symbionts</taxon>
    </lineage>
</organism>
<name>A0A0T5YVJ1_9GAMM</name>
<accession>A0A0T5YVJ1</accession>
<dbReference type="EMBL" id="LDXT01000089">
    <property type="protein sequence ID" value="KRT54615.1"/>
    <property type="molecule type" value="Genomic_DNA"/>
</dbReference>
<dbReference type="Proteomes" id="UP000051634">
    <property type="component" value="Unassembled WGS sequence"/>
</dbReference>
<evidence type="ECO:0000313" key="2">
    <source>
        <dbReference type="EMBL" id="KRT54615.1"/>
    </source>
</evidence>
<dbReference type="AlphaFoldDB" id="A0A0T5YVJ1"/>
<dbReference type="SMART" id="SM00028">
    <property type="entry name" value="TPR"/>
    <property type="match status" value="3"/>
</dbReference>
<dbReference type="Gene3D" id="1.25.40.10">
    <property type="entry name" value="Tetratricopeptide repeat domain"/>
    <property type="match status" value="1"/>
</dbReference>
<keyword evidence="1" id="KW-1133">Transmembrane helix</keyword>
<reference evidence="2 3" key="1">
    <citation type="submission" date="2015-11" db="EMBL/GenBank/DDBJ databases">
        <title>The genome of Candidatus Endoriftia persephone in Ridgeia piscesae and population structure of the North Eastern Pacific vestimentiferan symbionts.</title>
        <authorList>
            <person name="Perez M."/>
            <person name="Juniper K.S."/>
        </authorList>
    </citation>
    <scope>NUCLEOTIDE SEQUENCE [LARGE SCALE GENOMIC DNA]</scope>
    <source>
        <strain evidence="2">Ind11</strain>
    </source>
</reference>
<dbReference type="InterPro" id="IPR011990">
    <property type="entry name" value="TPR-like_helical_dom_sf"/>
</dbReference>
<comment type="caution">
    <text evidence="2">The sequence shown here is derived from an EMBL/GenBank/DDBJ whole genome shotgun (WGS) entry which is preliminary data.</text>
</comment>
<keyword evidence="1" id="KW-0472">Membrane</keyword>
<evidence type="ECO:0000313" key="3">
    <source>
        <dbReference type="Proteomes" id="UP000051634"/>
    </source>
</evidence>
<feature type="transmembrane region" description="Helical" evidence="1">
    <location>
        <begin position="347"/>
        <end position="368"/>
    </location>
</feature>
<sequence>MSDDRAMKRAELLIEADRLDAALELLLPLLATGGSAGQEYAYLLVMQALLQKDDNRQAIHYGEQAIGKGYDSARIRAALASAYIGSSLPLKALEQLDIALGKAPDHAFAHYLKAIAHLHRRAFHSAEKSIQAALALEPDDADYIGCLAEVRYFQNRGSESRRHLDEALAIDPENRNLLLISADRTSALPRKQMLLERVLRQHPTDPYVQKAHRTLTARRRRSTLLLALLIAPLVAGLFLSYGGSKDGVALVILSLVTGYLLAAGRSLQIIGKFFARLARRIHFHYQQGSLWHKADEFWRDHANGWTLLIVIGALIAGIAERGGLPVEFRNALFGPLIILIYHRMRHLWSFLFPFLIHLLLGGVILSLAGKHPAVALGGGALVVALQSVVLNKWYLSYFK</sequence>
<feature type="transmembrane region" description="Helical" evidence="1">
    <location>
        <begin position="374"/>
        <end position="395"/>
    </location>
</feature>
<dbReference type="InterPro" id="IPR019734">
    <property type="entry name" value="TPR_rpt"/>
</dbReference>
<proteinExistence type="predicted"/>
<keyword evidence="1" id="KW-0812">Transmembrane</keyword>
<gene>
    <name evidence="2" type="ORF">Ga0074115_10826</name>
</gene>
<keyword evidence="3" id="KW-1185">Reference proteome</keyword>
<dbReference type="SUPFAM" id="SSF48452">
    <property type="entry name" value="TPR-like"/>
    <property type="match status" value="1"/>
</dbReference>
<feature type="transmembrane region" description="Helical" evidence="1">
    <location>
        <begin position="223"/>
        <end position="242"/>
    </location>
</feature>
<protein>
    <submittedName>
        <fullName evidence="2">Uncharacterized protein</fullName>
    </submittedName>
</protein>
<dbReference type="RefSeq" id="WP_157292689.1">
    <property type="nucleotide sequence ID" value="NZ_KQ557124.1"/>
</dbReference>
<feature type="transmembrane region" description="Helical" evidence="1">
    <location>
        <begin position="248"/>
        <end position="270"/>
    </location>
</feature>